<dbReference type="InterPro" id="IPR022511">
    <property type="entry name" value="PdsO"/>
</dbReference>
<dbReference type="AlphaFoldDB" id="A0A128F5S4"/>
<dbReference type="CDD" id="cd07185">
    <property type="entry name" value="OmpA_C-like"/>
    <property type="match status" value="1"/>
</dbReference>
<evidence type="ECO:0000256" key="2">
    <source>
        <dbReference type="ARBA" id="ARBA00023136"/>
    </source>
</evidence>
<feature type="chain" id="PRO_5007282061" evidence="6">
    <location>
        <begin position="25"/>
        <end position="242"/>
    </location>
</feature>
<dbReference type="Proteomes" id="UP000071641">
    <property type="component" value="Unassembled WGS sequence"/>
</dbReference>
<dbReference type="PROSITE" id="PS51123">
    <property type="entry name" value="OMPA_2"/>
    <property type="match status" value="1"/>
</dbReference>
<dbReference type="RefSeq" id="WP_062664390.1">
    <property type="nucleotide sequence ID" value="NZ_FIZX01000002.1"/>
</dbReference>
<dbReference type="GO" id="GO:0009279">
    <property type="term" value="C:cell outer membrane"/>
    <property type="evidence" value="ECO:0007669"/>
    <property type="project" value="UniProtKB-SubCell"/>
</dbReference>
<keyword evidence="5" id="KW-0175">Coiled coil</keyword>
<dbReference type="InterPro" id="IPR006664">
    <property type="entry name" value="OMP_bac"/>
</dbReference>
<dbReference type="STRING" id="1796497.GCE9029_03064"/>
<proteinExistence type="predicted"/>
<evidence type="ECO:0000256" key="4">
    <source>
        <dbReference type="PROSITE-ProRule" id="PRU00473"/>
    </source>
</evidence>
<dbReference type="EMBL" id="FIZX01000002">
    <property type="protein sequence ID" value="CZF82167.1"/>
    <property type="molecule type" value="Genomic_DNA"/>
</dbReference>
<evidence type="ECO:0000313" key="9">
    <source>
        <dbReference type="Proteomes" id="UP000071641"/>
    </source>
</evidence>
<accession>A0A128F5S4</accession>
<dbReference type="PRINTS" id="PR01021">
    <property type="entry name" value="OMPADOMAIN"/>
</dbReference>
<organism evidence="8 9">
    <name type="scientific">Grimontia celer</name>
    <dbReference type="NCBI Taxonomy" id="1796497"/>
    <lineage>
        <taxon>Bacteria</taxon>
        <taxon>Pseudomonadati</taxon>
        <taxon>Pseudomonadota</taxon>
        <taxon>Gammaproteobacteria</taxon>
        <taxon>Vibrionales</taxon>
        <taxon>Vibrionaceae</taxon>
        <taxon>Grimontia</taxon>
    </lineage>
</organism>
<evidence type="ECO:0000313" key="8">
    <source>
        <dbReference type="EMBL" id="CZF82167.1"/>
    </source>
</evidence>
<dbReference type="OrthoDB" id="7061829at2"/>
<name>A0A128F5S4_9GAMM</name>
<evidence type="ECO:0000256" key="6">
    <source>
        <dbReference type="SAM" id="SignalP"/>
    </source>
</evidence>
<keyword evidence="9" id="KW-1185">Reference proteome</keyword>
<reference evidence="9" key="1">
    <citation type="submission" date="2016-02" db="EMBL/GenBank/DDBJ databases">
        <authorList>
            <person name="Rodrigo-Torres Lidia"/>
            <person name="Arahal R.David."/>
        </authorList>
    </citation>
    <scope>NUCLEOTIDE SEQUENCE [LARGE SCALE GENOMIC DNA]</scope>
    <source>
        <strain evidence="9">CECT 9029</strain>
    </source>
</reference>
<dbReference type="Pfam" id="PF00691">
    <property type="entry name" value="OmpA"/>
    <property type="match status" value="1"/>
</dbReference>
<dbReference type="InterPro" id="IPR050330">
    <property type="entry name" value="Bact_OuterMem_StrucFunc"/>
</dbReference>
<dbReference type="NCBIfam" id="TIGR03789">
    <property type="entry name" value="pdsO"/>
    <property type="match status" value="1"/>
</dbReference>
<protein>
    <submittedName>
        <fullName evidence="8">Peptidoglycan-associated lipoprotein</fullName>
    </submittedName>
</protein>
<evidence type="ECO:0000259" key="7">
    <source>
        <dbReference type="PROSITE" id="PS51123"/>
    </source>
</evidence>
<evidence type="ECO:0000256" key="1">
    <source>
        <dbReference type="ARBA" id="ARBA00004442"/>
    </source>
</evidence>
<dbReference type="PANTHER" id="PTHR30329">
    <property type="entry name" value="STATOR ELEMENT OF FLAGELLAR MOTOR COMPLEX"/>
    <property type="match status" value="1"/>
</dbReference>
<dbReference type="InterPro" id="IPR006665">
    <property type="entry name" value="OmpA-like"/>
</dbReference>
<dbReference type="InterPro" id="IPR036737">
    <property type="entry name" value="OmpA-like_sf"/>
</dbReference>
<gene>
    <name evidence="8" type="primary">pal_2</name>
    <name evidence="8" type="ORF">GCE9029_03064</name>
</gene>
<evidence type="ECO:0000256" key="5">
    <source>
        <dbReference type="SAM" id="Coils"/>
    </source>
</evidence>
<dbReference type="PANTHER" id="PTHR30329:SF21">
    <property type="entry name" value="LIPOPROTEIN YIAD-RELATED"/>
    <property type="match status" value="1"/>
</dbReference>
<evidence type="ECO:0000256" key="3">
    <source>
        <dbReference type="ARBA" id="ARBA00023237"/>
    </source>
</evidence>
<sequence length="242" mass="26459">MNKMNKTLAAISLVIPMTVSTVFAANQTLQAERDQTTEMIGFGGGAALGAVIGGPVGAVAGAIVGGLIGQVASIDEQSEQQAMVIADISEQNAQLETFRSLYAENEIELAKLKAEMNEKEIALELAMDIQFRTNSSEIEPHFQLQLDEVAALMRQQPNVQWDLEGHADVRGNEEYNLKLSHQRVQAVYDYLVEQGVDPSQLAQTAFGNQLALEKEGDREGYFFDRRVSLRAISDAMPTANNQ</sequence>
<keyword evidence="3" id="KW-0998">Cell outer membrane</keyword>
<dbReference type="SUPFAM" id="SSF103088">
    <property type="entry name" value="OmpA-like"/>
    <property type="match status" value="1"/>
</dbReference>
<comment type="subcellular location">
    <subcellularLocation>
        <location evidence="1">Cell outer membrane</location>
    </subcellularLocation>
</comment>
<keyword evidence="8" id="KW-0449">Lipoprotein</keyword>
<feature type="signal peptide" evidence="6">
    <location>
        <begin position="1"/>
        <end position="24"/>
    </location>
</feature>
<feature type="coiled-coil region" evidence="5">
    <location>
        <begin position="95"/>
        <end position="129"/>
    </location>
</feature>
<keyword evidence="2 4" id="KW-0472">Membrane</keyword>
<dbReference type="Gene3D" id="3.30.1330.60">
    <property type="entry name" value="OmpA-like domain"/>
    <property type="match status" value="1"/>
</dbReference>
<keyword evidence="6" id="KW-0732">Signal</keyword>
<feature type="domain" description="OmpA-like" evidence="7">
    <location>
        <begin position="118"/>
        <end position="235"/>
    </location>
</feature>